<dbReference type="AlphaFoldDB" id="A0A0M3IJY4"/>
<evidence type="ECO:0000313" key="2">
    <source>
        <dbReference type="WBParaSite" id="ALUE_0001901301-mRNA-1"/>
    </source>
</evidence>
<protein>
    <submittedName>
        <fullName evidence="2">Uncharacterized protein</fullName>
    </submittedName>
</protein>
<proteinExistence type="predicted"/>
<dbReference type="Proteomes" id="UP000036681">
    <property type="component" value="Unplaced"/>
</dbReference>
<keyword evidence="1" id="KW-1185">Reference proteome</keyword>
<name>A0A0M3IJY4_ASCLU</name>
<sequence>MTMKPICDDTQSAQSKFRCPLEALNNAHSDEVNLRWRRKYRRRSWFDVEYGASLHGDLTIAYFYCTLRLCVPLTSCKVEGCGDVRLHRCRYAL</sequence>
<evidence type="ECO:0000313" key="1">
    <source>
        <dbReference type="Proteomes" id="UP000036681"/>
    </source>
</evidence>
<organism evidence="1 2">
    <name type="scientific">Ascaris lumbricoides</name>
    <name type="common">Giant roundworm</name>
    <dbReference type="NCBI Taxonomy" id="6252"/>
    <lineage>
        <taxon>Eukaryota</taxon>
        <taxon>Metazoa</taxon>
        <taxon>Ecdysozoa</taxon>
        <taxon>Nematoda</taxon>
        <taxon>Chromadorea</taxon>
        <taxon>Rhabditida</taxon>
        <taxon>Spirurina</taxon>
        <taxon>Ascaridomorpha</taxon>
        <taxon>Ascaridoidea</taxon>
        <taxon>Ascarididae</taxon>
        <taxon>Ascaris</taxon>
    </lineage>
</organism>
<dbReference type="WBParaSite" id="ALUE_0001901301-mRNA-1">
    <property type="protein sequence ID" value="ALUE_0001901301-mRNA-1"/>
    <property type="gene ID" value="ALUE_0001901301"/>
</dbReference>
<reference evidence="2" key="1">
    <citation type="submission" date="2017-02" db="UniProtKB">
        <authorList>
            <consortium name="WormBaseParasite"/>
        </authorList>
    </citation>
    <scope>IDENTIFICATION</scope>
</reference>
<accession>A0A0M3IJY4</accession>